<evidence type="ECO:0000313" key="3">
    <source>
        <dbReference type="Proteomes" id="UP000501690"/>
    </source>
</evidence>
<dbReference type="EMBL" id="CP039349">
    <property type="protein sequence ID" value="QCD94210.1"/>
    <property type="molecule type" value="Genomic_DNA"/>
</dbReference>
<keyword evidence="3" id="KW-1185">Reference proteome</keyword>
<protein>
    <submittedName>
        <fullName evidence="2">Uncharacterized protein</fullName>
    </submittedName>
</protein>
<name>A0A4D6LZC5_VIGUN</name>
<accession>A0A4D6LZC5</accession>
<gene>
    <name evidence="1" type="ORF">DEO72_LG5g2291</name>
    <name evidence="2" type="ORF">DEO72_LG5g2293</name>
</gene>
<proteinExistence type="predicted"/>
<dbReference type="Proteomes" id="UP000501690">
    <property type="component" value="Linkage Group LG5"/>
</dbReference>
<evidence type="ECO:0000313" key="1">
    <source>
        <dbReference type="EMBL" id="QCD94210.1"/>
    </source>
</evidence>
<reference evidence="2 3" key="1">
    <citation type="submission" date="2019-04" db="EMBL/GenBank/DDBJ databases">
        <title>An improved genome assembly and genetic linkage map for asparagus bean, Vigna unguiculata ssp. sesquipedialis.</title>
        <authorList>
            <person name="Xia Q."/>
            <person name="Zhang R."/>
            <person name="Dong Y."/>
        </authorList>
    </citation>
    <scope>NUCLEOTIDE SEQUENCE [LARGE SCALE GENOMIC DNA]</scope>
    <source>
        <tissue evidence="2">Leaf</tissue>
    </source>
</reference>
<evidence type="ECO:0000313" key="2">
    <source>
        <dbReference type="EMBL" id="QCD94212.1"/>
    </source>
</evidence>
<sequence length="89" mass="9631">MPMTTHLLLLSSPTRARQGLHSSPSWLRGLACRRPPSAVPAVADVHASAPFAHILFRSRERHARTLQLVTVVQATTIGSATITRPRSSA</sequence>
<dbReference type="EMBL" id="CP039349">
    <property type="protein sequence ID" value="QCD94212.1"/>
    <property type="molecule type" value="Genomic_DNA"/>
</dbReference>
<dbReference type="AlphaFoldDB" id="A0A4D6LZC5"/>
<organism evidence="2 3">
    <name type="scientific">Vigna unguiculata</name>
    <name type="common">Cowpea</name>
    <dbReference type="NCBI Taxonomy" id="3917"/>
    <lineage>
        <taxon>Eukaryota</taxon>
        <taxon>Viridiplantae</taxon>
        <taxon>Streptophyta</taxon>
        <taxon>Embryophyta</taxon>
        <taxon>Tracheophyta</taxon>
        <taxon>Spermatophyta</taxon>
        <taxon>Magnoliopsida</taxon>
        <taxon>eudicotyledons</taxon>
        <taxon>Gunneridae</taxon>
        <taxon>Pentapetalae</taxon>
        <taxon>rosids</taxon>
        <taxon>fabids</taxon>
        <taxon>Fabales</taxon>
        <taxon>Fabaceae</taxon>
        <taxon>Papilionoideae</taxon>
        <taxon>50 kb inversion clade</taxon>
        <taxon>NPAAA clade</taxon>
        <taxon>indigoferoid/millettioid clade</taxon>
        <taxon>Phaseoleae</taxon>
        <taxon>Vigna</taxon>
    </lineage>
</organism>